<evidence type="ECO:0000313" key="1">
    <source>
        <dbReference type="EMBL" id="GME23937.1"/>
    </source>
</evidence>
<protein>
    <submittedName>
        <fullName evidence="1">Uncharacterized protein LTHEOB_15</fullName>
    </submittedName>
</protein>
<proteinExistence type="predicted"/>
<name>A0ACB5RTW3_9PEZI</name>
<keyword evidence="2" id="KW-1185">Reference proteome</keyword>
<comment type="caution">
    <text evidence="1">The sequence shown here is derived from an EMBL/GenBank/DDBJ whole genome shotgun (WGS) entry which is preliminary data.</text>
</comment>
<evidence type="ECO:0000313" key="2">
    <source>
        <dbReference type="Proteomes" id="UP001165186"/>
    </source>
</evidence>
<gene>
    <name evidence="1" type="primary">g6025</name>
    <name evidence="1" type="ORF">NpPPO83_00006025</name>
</gene>
<accession>A0ACB5RTW3</accession>
<dbReference type="EMBL" id="BSXG01000010">
    <property type="protein sequence ID" value="GME23937.1"/>
    <property type="molecule type" value="Genomic_DNA"/>
</dbReference>
<dbReference type="Proteomes" id="UP001165186">
    <property type="component" value="Unassembled WGS sequence"/>
</dbReference>
<reference evidence="1" key="1">
    <citation type="submission" date="2024-09" db="EMBL/GenBank/DDBJ databases">
        <title>Draft Genome Sequences of Neofusicoccum parvum.</title>
        <authorList>
            <person name="Ashida A."/>
            <person name="Camagna M."/>
            <person name="Tanaka A."/>
            <person name="Takemoto D."/>
        </authorList>
    </citation>
    <scope>NUCLEOTIDE SEQUENCE</scope>
    <source>
        <strain evidence="1">PPO83</strain>
    </source>
</reference>
<sequence>MARSLLRKSCDRCHLAKLKCVYEAPLAESCIRCQSRGRECTRSPPKPFGRTPGSGKNQRRKQKQEQESAVILSHAATSTTTTTDDSSMADAAWLALGSWPPDNESPPSTTTPPTNAAATTLEPDWLDAALFSSSPTVPDYFSPWAELGGSPPDGSGFGSPERAGGCPCGHAAHESLLGLARRSPPGVAFDDTLEGARRATAALRAALECAGAHAESTTVLLFFVAQSVLAALRDVLHAPGGGGGAAAAGGSPQIRLGSYAIACDDEEDGRAVRRLAVLLALRRLLPVLDQLADKHGDRGSGLERLYPLLRDSLRADHEVVLRHVSC</sequence>
<organism evidence="1 2">
    <name type="scientific">Neofusicoccum parvum</name>
    <dbReference type="NCBI Taxonomy" id="310453"/>
    <lineage>
        <taxon>Eukaryota</taxon>
        <taxon>Fungi</taxon>
        <taxon>Dikarya</taxon>
        <taxon>Ascomycota</taxon>
        <taxon>Pezizomycotina</taxon>
        <taxon>Dothideomycetes</taxon>
        <taxon>Dothideomycetes incertae sedis</taxon>
        <taxon>Botryosphaeriales</taxon>
        <taxon>Botryosphaeriaceae</taxon>
        <taxon>Neofusicoccum</taxon>
    </lineage>
</organism>